<keyword evidence="1" id="KW-0732">Signal</keyword>
<evidence type="ECO:0000313" key="3">
    <source>
        <dbReference type="Proteomes" id="UP000054217"/>
    </source>
</evidence>
<evidence type="ECO:0008006" key="4">
    <source>
        <dbReference type="Google" id="ProtNLM"/>
    </source>
</evidence>
<feature type="chain" id="PRO_5002175515" description="Glycoside hydrolase family 16 protein" evidence="1">
    <location>
        <begin position="23"/>
        <end position="389"/>
    </location>
</feature>
<proteinExistence type="predicted"/>
<dbReference type="HOGENOM" id="CLU_030428_1_0_1"/>
<sequence>MHFLETPFLLFTLLAFPFFVRSQCTLKIPNNPLTAAGLATPFELSGCNQLDFADQGVFVEANIFDPATGNIQIYSPLVINAGMTSTANNTNHSKSGGSAGFFIPPITPTVPNGAVVALWFGSNADTLTLTGDTNTCVNGLDNSVFGQFAYCNAPAWFTAVNGAVANGLVKVPAPGTGLNGQACPTTRDFRIVDQDQSDNVVTTYLLINNDTLAQHTPENAQANPNAEVLSNASDNALLNEFIQPTLKCTPYQNACATCSTGQSPALSTNVSELQGAFYPPAGGPALVPLNDPMVLVNGNESLDKVNLYRAGVGQPTADQNNASGTTYCHQFAQSGIFIASNEQAFTQVTSPAADQATNLFTFLAMRFSASFGPAPGMSFYFDAVAASGP</sequence>
<reference evidence="3" key="2">
    <citation type="submission" date="2015-01" db="EMBL/GenBank/DDBJ databases">
        <title>Evolutionary Origins and Diversification of the Mycorrhizal Mutualists.</title>
        <authorList>
            <consortium name="DOE Joint Genome Institute"/>
            <consortium name="Mycorrhizal Genomics Consortium"/>
            <person name="Kohler A."/>
            <person name="Kuo A."/>
            <person name="Nagy L.G."/>
            <person name="Floudas D."/>
            <person name="Copeland A."/>
            <person name="Barry K.W."/>
            <person name="Cichocki N."/>
            <person name="Veneault-Fourrey C."/>
            <person name="LaButti K."/>
            <person name="Lindquist E.A."/>
            <person name="Lipzen A."/>
            <person name="Lundell T."/>
            <person name="Morin E."/>
            <person name="Murat C."/>
            <person name="Riley R."/>
            <person name="Ohm R."/>
            <person name="Sun H."/>
            <person name="Tunlid A."/>
            <person name="Henrissat B."/>
            <person name="Grigoriev I.V."/>
            <person name="Hibbett D.S."/>
            <person name="Martin F."/>
        </authorList>
    </citation>
    <scope>NUCLEOTIDE SEQUENCE [LARGE SCALE GENOMIC DNA]</scope>
    <source>
        <strain evidence="3">Marx 270</strain>
    </source>
</reference>
<feature type="signal peptide" evidence="1">
    <location>
        <begin position="1"/>
        <end position="22"/>
    </location>
</feature>
<dbReference type="OrthoDB" id="2399191at2759"/>
<dbReference type="STRING" id="870435.A0A0C3JUC4"/>
<evidence type="ECO:0000313" key="2">
    <source>
        <dbReference type="EMBL" id="KIO01057.1"/>
    </source>
</evidence>
<evidence type="ECO:0000256" key="1">
    <source>
        <dbReference type="SAM" id="SignalP"/>
    </source>
</evidence>
<dbReference type="Proteomes" id="UP000054217">
    <property type="component" value="Unassembled WGS sequence"/>
</dbReference>
<accession>A0A0C3JUC4</accession>
<gene>
    <name evidence="2" type="ORF">M404DRAFT_151080</name>
</gene>
<reference evidence="2 3" key="1">
    <citation type="submission" date="2014-04" db="EMBL/GenBank/DDBJ databases">
        <authorList>
            <consortium name="DOE Joint Genome Institute"/>
            <person name="Kuo A."/>
            <person name="Kohler A."/>
            <person name="Costa M.D."/>
            <person name="Nagy L.G."/>
            <person name="Floudas D."/>
            <person name="Copeland A."/>
            <person name="Barry K.W."/>
            <person name="Cichocki N."/>
            <person name="Veneault-Fourrey C."/>
            <person name="LaButti K."/>
            <person name="Lindquist E.A."/>
            <person name="Lipzen A."/>
            <person name="Lundell T."/>
            <person name="Morin E."/>
            <person name="Murat C."/>
            <person name="Sun H."/>
            <person name="Tunlid A."/>
            <person name="Henrissat B."/>
            <person name="Grigoriev I.V."/>
            <person name="Hibbett D.S."/>
            <person name="Martin F."/>
            <person name="Nordberg H.P."/>
            <person name="Cantor M.N."/>
            <person name="Hua S.X."/>
        </authorList>
    </citation>
    <scope>NUCLEOTIDE SEQUENCE [LARGE SCALE GENOMIC DNA]</scope>
    <source>
        <strain evidence="2 3">Marx 270</strain>
    </source>
</reference>
<dbReference type="EMBL" id="KN831991">
    <property type="protein sequence ID" value="KIO01057.1"/>
    <property type="molecule type" value="Genomic_DNA"/>
</dbReference>
<protein>
    <recommendedName>
        <fullName evidence="4">Glycoside hydrolase family 16 protein</fullName>
    </recommendedName>
</protein>
<keyword evidence="3" id="KW-1185">Reference proteome</keyword>
<dbReference type="AlphaFoldDB" id="A0A0C3JUC4"/>
<name>A0A0C3JUC4_PISTI</name>
<dbReference type="InParanoid" id="A0A0C3JUC4"/>
<organism evidence="2 3">
    <name type="scientific">Pisolithus tinctorius Marx 270</name>
    <dbReference type="NCBI Taxonomy" id="870435"/>
    <lineage>
        <taxon>Eukaryota</taxon>
        <taxon>Fungi</taxon>
        <taxon>Dikarya</taxon>
        <taxon>Basidiomycota</taxon>
        <taxon>Agaricomycotina</taxon>
        <taxon>Agaricomycetes</taxon>
        <taxon>Agaricomycetidae</taxon>
        <taxon>Boletales</taxon>
        <taxon>Sclerodermatineae</taxon>
        <taxon>Pisolithaceae</taxon>
        <taxon>Pisolithus</taxon>
    </lineage>
</organism>